<protein>
    <submittedName>
        <fullName evidence="3">Stage II sporulation protein E (SpoIIE)</fullName>
    </submittedName>
</protein>
<proteinExistence type="predicted"/>
<evidence type="ECO:0000256" key="1">
    <source>
        <dbReference type="ARBA" id="ARBA00022801"/>
    </source>
</evidence>
<dbReference type="InterPro" id="IPR001932">
    <property type="entry name" value="PPM-type_phosphatase-like_dom"/>
</dbReference>
<dbReference type="InterPro" id="IPR052016">
    <property type="entry name" value="Bact_Sigma-Reg"/>
</dbReference>
<dbReference type="SMART" id="SM00331">
    <property type="entry name" value="PP2C_SIG"/>
    <property type="match status" value="1"/>
</dbReference>
<feature type="domain" description="PPM-type phosphatase" evidence="2">
    <location>
        <begin position="29"/>
        <end position="252"/>
    </location>
</feature>
<dbReference type="PANTHER" id="PTHR43156">
    <property type="entry name" value="STAGE II SPORULATION PROTEIN E-RELATED"/>
    <property type="match status" value="1"/>
</dbReference>
<dbReference type="PANTHER" id="PTHR43156:SF2">
    <property type="entry name" value="STAGE II SPORULATION PROTEIN E"/>
    <property type="match status" value="1"/>
</dbReference>
<dbReference type="Proteomes" id="UP000315647">
    <property type="component" value="Chromosome"/>
</dbReference>
<dbReference type="Pfam" id="PF07228">
    <property type="entry name" value="SpoIIE"/>
    <property type="match status" value="1"/>
</dbReference>
<evidence type="ECO:0000313" key="4">
    <source>
        <dbReference type="Proteomes" id="UP000315647"/>
    </source>
</evidence>
<sequence>MTKQSRKMECMEVWGGNQPVDRELTTTGLDIWVYSKPYAAASSGGDVYYVSSCSSGRITRLLLADVSGHGEAVSDRAEVLRQLMRRHINHINHASLVDAINNDFEAESKRGAFATAVIGTYFLPSKTLSLINAGHPSPLIYHESSGKWSSQDLSSASGDSRNFPLGIQADQNYSSTKSKLKTGDLVLCFTDGLLEMERPDGSMLGKAGLLEILAKLDPSNPSRLITQLVQLLDPHDRLIGSNDDLSIVLFRRNHQRVSMVDNVLAPVRAAKHLLQRFHSSE</sequence>
<organism evidence="3 4">
    <name type="scientific">Gimesia panareensis</name>
    <dbReference type="NCBI Taxonomy" id="2527978"/>
    <lineage>
        <taxon>Bacteria</taxon>
        <taxon>Pseudomonadati</taxon>
        <taxon>Planctomycetota</taxon>
        <taxon>Planctomycetia</taxon>
        <taxon>Planctomycetales</taxon>
        <taxon>Planctomycetaceae</taxon>
        <taxon>Gimesia</taxon>
    </lineage>
</organism>
<name>A0A517PZC4_9PLAN</name>
<dbReference type="Gene3D" id="3.60.40.10">
    <property type="entry name" value="PPM-type phosphatase domain"/>
    <property type="match status" value="1"/>
</dbReference>
<dbReference type="GO" id="GO:0016791">
    <property type="term" value="F:phosphatase activity"/>
    <property type="evidence" value="ECO:0007669"/>
    <property type="project" value="TreeGrafter"/>
</dbReference>
<dbReference type="SUPFAM" id="SSF81606">
    <property type="entry name" value="PP2C-like"/>
    <property type="match status" value="1"/>
</dbReference>
<dbReference type="EMBL" id="CP037421">
    <property type="protein sequence ID" value="QDT24739.1"/>
    <property type="molecule type" value="Genomic_DNA"/>
</dbReference>
<dbReference type="InterPro" id="IPR036457">
    <property type="entry name" value="PPM-type-like_dom_sf"/>
</dbReference>
<accession>A0A517PZC4</accession>
<evidence type="ECO:0000313" key="3">
    <source>
        <dbReference type="EMBL" id="QDT24739.1"/>
    </source>
</evidence>
<evidence type="ECO:0000259" key="2">
    <source>
        <dbReference type="SMART" id="SM00331"/>
    </source>
</evidence>
<dbReference type="AlphaFoldDB" id="A0A517PZC4"/>
<reference evidence="3 4" key="1">
    <citation type="submission" date="2019-03" db="EMBL/GenBank/DDBJ databases">
        <title>Deep-cultivation of Planctomycetes and their phenomic and genomic characterization uncovers novel biology.</title>
        <authorList>
            <person name="Wiegand S."/>
            <person name="Jogler M."/>
            <person name="Boedeker C."/>
            <person name="Pinto D."/>
            <person name="Vollmers J."/>
            <person name="Rivas-Marin E."/>
            <person name="Kohn T."/>
            <person name="Peeters S.H."/>
            <person name="Heuer A."/>
            <person name="Rast P."/>
            <person name="Oberbeckmann S."/>
            <person name="Bunk B."/>
            <person name="Jeske O."/>
            <person name="Meyerdierks A."/>
            <person name="Storesund J.E."/>
            <person name="Kallscheuer N."/>
            <person name="Luecker S."/>
            <person name="Lage O.M."/>
            <person name="Pohl T."/>
            <person name="Merkel B.J."/>
            <person name="Hornburger P."/>
            <person name="Mueller R.-W."/>
            <person name="Bruemmer F."/>
            <person name="Labrenz M."/>
            <person name="Spormann A.M."/>
            <person name="Op den Camp H."/>
            <person name="Overmann J."/>
            <person name="Amann R."/>
            <person name="Jetten M.S.M."/>
            <person name="Mascher T."/>
            <person name="Medema M.H."/>
            <person name="Devos D.P."/>
            <person name="Kaster A.-K."/>
            <person name="Ovreas L."/>
            <person name="Rohde M."/>
            <person name="Galperin M.Y."/>
            <person name="Jogler C."/>
        </authorList>
    </citation>
    <scope>NUCLEOTIDE SEQUENCE [LARGE SCALE GENOMIC DNA]</scope>
    <source>
        <strain evidence="3 4">Enr10</strain>
    </source>
</reference>
<dbReference type="RefSeq" id="WP_145447782.1">
    <property type="nucleotide sequence ID" value="NZ_CP037421.1"/>
</dbReference>
<keyword evidence="4" id="KW-1185">Reference proteome</keyword>
<gene>
    <name evidence="3" type="ORF">Enr10x_00290</name>
</gene>
<keyword evidence="1" id="KW-0378">Hydrolase</keyword>